<keyword evidence="5" id="KW-0472">Membrane</keyword>
<keyword evidence="3" id="KW-0812">Transmembrane</keyword>
<dbReference type="InterPro" id="IPR052363">
    <property type="entry name" value="LPS_export_LptC"/>
</dbReference>
<keyword evidence="2" id="KW-0997">Cell inner membrane</keyword>
<keyword evidence="7" id="KW-1185">Reference proteome</keyword>
<dbReference type="GO" id="GO:0017089">
    <property type="term" value="F:glycolipid transfer activity"/>
    <property type="evidence" value="ECO:0007669"/>
    <property type="project" value="TreeGrafter"/>
</dbReference>
<reference evidence="6 7" key="1">
    <citation type="submission" date="2015-10" db="EMBL/GenBank/DDBJ databases">
        <authorList>
            <person name="Gilbert D.G."/>
        </authorList>
    </citation>
    <scope>NUCLEOTIDE SEQUENCE [LARGE SCALE GENOMIC DNA]</scope>
    <source>
        <strain evidence="6">COMA1</strain>
    </source>
</reference>
<dbReference type="InterPro" id="IPR010664">
    <property type="entry name" value="LipoPS_assembly_LptC-rel"/>
</dbReference>
<accession>A0A0S4LEV0</accession>
<dbReference type="NCBIfam" id="TIGR04409">
    <property type="entry name" value="LptC_YrbK"/>
    <property type="match status" value="1"/>
</dbReference>
<dbReference type="GO" id="GO:0015221">
    <property type="term" value="F:lipopolysaccharide transmembrane transporter activity"/>
    <property type="evidence" value="ECO:0007669"/>
    <property type="project" value="InterPro"/>
</dbReference>
<evidence type="ECO:0000256" key="2">
    <source>
        <dbReference type="ARBA" id="ARBA00022519"/>
    </source>
</evidence>
<dbReference type="GO" id="GO:0030288">
    <property type="term" value="C:outer membrane-bounded periplasmic space"/>
    <property type="evidence" value="ECO:0007669"/>
    <property type="project" value="TreeGrafter"/>
</dbReference>
<dbReference type="Pfam" id="PF06835">
    <property type="entry name" value="LptC"/>
    <property type="match status" value="1"/>
</dbReference>
<dbReference type="OrthoDB" id="9791393at2"/>
<protein>
    <recommendedName>
        <fullName evidence="8">LPS export ABC transporter periplasmic protein LptC</fullName>
    </recommendedName>
</protein>
<dbReference type="AlphaFoldDB" id="A0A0S4LEV0"/>
<dbReference type="EMBL" id="CZQA01000008">
    <property type="protein sequence ID" value="CUS35743.1"/>
    <property type="molecule type" value="Genomic_DNA"/>
</dbReference>
<dbReference type="PANTHER" id="PTHR37481:SF1">
    <property type="entry name" value="LIPOPOLYSACCHARIDE EXPORT SYSTEM PROTEIN LPTC"/>
    <property type="match status" value="1"/>
</dbReference>
<evidence type="ECO:0008006" key="8">
    <source>
        <dbReference type="Google" id="ProtNLM"/>
    </source>
</evidence>
<keyword evidence="1" id="KW-1003">Cell membrane</keyword>
<dbReference type="InterPro" id="IPR026265">
    <property type="entry name" value="LptC"/>
</dbReference>
<keyword evidence="4" id="KW-1133">Transmembrane helix</keyword>
<gene>
    <name evidence="6" type="ORF">COMA1_20431</name>
</gene>
<dbReference type="PANTHER" id="PTHR37481">
    <property type="entry name" value="LIPOPOLYSACCHARIDE EXPORT SYSTEM PROTEIN LPTC"/>
    <property type="match status" value="1"/>
</dbReference>
<evidence type="ECO:0000256" key="4">
    <source>
        <dbReference type="ARBA" id="ARBA00022989"/>
    </source>
</evidence>
<name>A0A0S4LEV0_9BACT</name>
<evidence type="ECO:0000256" key="5">
    <source>
        <dbReference type="ARBA" id="ARBA00023136"/>
    </source>
</evidence>
<evidence type="ECO:0000313" key="7">
    <source>
        <dbReference type="Proteomes" id="UP000199032"/>
    </source>
</evidence>
<sequence length="190" mass="21309">MWEIFARRALLSLSILLTIFLGYLLFRNAESPSRGASVSSNAIEDADAKLGEFTFTQSKGEAVEWQVRARQARIFEQEKRAVLHEVVLTFYGGSGDEVTVHGEEGTFNTVTKDFVLANRETPIVVQTRSGYTIYTNRLEWVEAMREIRTTAPVRIVGHGLEIRGQGLMGRISSEEFEILKDVHVDLVSAS</sequence>
<dbReference type="STRING" id="1742972.COMA1_20431"/>
<dbReference type="GO" id="GO:0005886">
    <property type="term" value="C:plasma membrane"/>
    <property type="evidence" value="ECO:0007669"/>
    <property type="project" value="InterPro"/>
</dbReference>
<evidence type="ECO:0000256" key="3">
    <source>
        <dbReference type="ARBA" id="ARBA00022692"/>
    </source>
</evidence>
<evidence type="ECO:0000256" key="1">
    <source>
        <dbReference type="ARBA" id="ARBA00022475"/>
    </source>
</evidence>
<evidence type="ECO:0000313" key="6">
    <source>
        <dbReference type="EMBL" id="CUS35743.1"/>
    </source>
</evidence>
<dbReference type="Proteomes" id="UP000199032">
    <property type="component" value="Unassembled WGS sequence"/>
</dbReference>
<proteinExistence type="predicted"/>
<dbReference type="RefSeq" id="WP_090748191.1">
    <property type="nucleotide sequence ID" value="NZ_CZQA01000008.1"/>
</dbReference>
<organism evidence="6 7">
    <name type="scientific">Candidatus Nitrospira nitrosa</name>
    <dbReference type="NCBI Taxonomy" id="1742972"/>
    <lineage>
        <taxon>Bacteria</taxon>
        <taxon>Pseudomonadati</taxon>
        <taxon>Nitrospirota</taxon>
        <taxon>Nitrospiria</taxon>
        <taxon>Nitrospirales</taxon>
        <taxon>Nitrospiraceae</taxon>
        <taxon>Nitrospira</taxon>
    </lineage>
</organism>
<dbReference type="Gene3D" id="2.60.450.10">
    <property type="entry name" value="Lipopolysaccharide (LPS) transport protein A like domain"/>
    <property type="match status" value="1"/>
</dbReference>